<dbReference type="EMBL" id="DUZY01000008">
    <property type="protein sequence ID" value="DAD48639.1"/>
    <property type="molecule type" value="Genomic_DNA"/>
</dbReference>
<keyword evidence="3" id="KW-1185">Reference proteome</keyword>
<evidence type="ECO:0000313" key="2">
    <source>
        <dbReference type="EMBL" id="DAD48639.1"/>
    </source>
</evidence>
<dbReference type="Proteomes" id="UP000607653">
    <property type="component" value="Unassembled WGS sequence"/>
</dbReference>
<protein>
    <submittedName>
        <fullName evidence="2">Uncharacterized protein</fullName>
    </submittedName>
</protein>
<dbReference type="FunFam" id="3.30.160.60:FF:002405">
    <property type="entry name" value="tRNA dimethylallyltransferase"/>
    <property type="match status" value="1"/>
</dbReference>
<dbReference type="Gene3D" id="3.30.160.60">
    <property type="entry name" value="Classic Zinc Finger"/>
    <property type="match status" value="1"/>
</dbReference>
<evidence type="ECO:0000313" key="3">
    <source>
        <dbReference type="Proteomes" id="UP000607653"/>
    </source>
</evidence>
<proteinExistence type="predicted"/>
<feature type="compositionally biased region" description="Basic residues" evidence="1">
    <location>
        <begin position="50"/>
        <end position="64"/>
    </location>
</feature>
<name>A0A822ZZW9_NELNU</name>
<sequence length="72" mass="8458">MNTWCPDSEMFNGMERPKLVSRDLWTQHICEACGSRILRGAHEWEQHQKGPSHRKRVLRLKKKLQSSSLAEL</sequence>
<evidence type="ECO:0000256" key="1">
    <source>
        <dbReference type="SAM" id="MobiDB-lite"/>
    </source>
</evidence>
<dbReference type="AlphaFoldDB" id="A0A822ZZW9"/>
<organism evidence="2 3">
    <name type="scientific">Nelumbo nucifera</name>
    <name type="common">Sacred lotus</name>
    <dbReference type="NCBI Taxonomy" id="4432"/>
    <lineage>
        <taxon>Eukaryota</taxon>
        <taxon>Viridiplantae</taxon>
        <taxon>Streptophyta</taxon>
        <taxon>Embryophyta</taxon>
        <taxon>Tracheophyta</taxon>
        <taxon>Spermatophyta</taxon>
        <taxon>Magnoliopsida</taxon>
        <taxon>Proteales</taxon>
        <taxon>Nelumbonaceae</taxon>
        <taxon>Nelumbo</taxon>
    </lineage>
</organism>
<gene>
    <name evidence="2" type="ORF">HUJ06_018576</name>
</gene>
<dbReference type="SUPFAM" id="SSF57667">
    <property type="entry name" value="beta-beta-alpha zinc fingers"/>
    <property type="match status" value="1"/>
</dbReference>
<feature type="region of interest" description="Disordered" evidence="1">
    <location>
        <begin position="43"/>
        <end position="72"/>
    </location>
</feature>
<dbReference type="InterPro" id="IPR036236">
    <property type="entry name" value="Znf_C2H2_sf"/>
</dbReference>
<comment type="caution">
    <text evidence="2">The sequence shown here is derived from an EMBL/GenBank/DDBJ whole genome shotgun (WGS) entry which is preliminary data.</text>
</comment>
<reference evidence="2 3" key="1">
    <citation type="journal article" date="2020" name="Mol. Biol. Evol.">
        <title>Distinct Expression and Methylation Patterns for Genes with Different Fates following a Single Whole-Genome Duplication in Flowering Plants.</title>
        <authorList>
            <person name="Shi T."/>
            <person name="Rahmani R.S."/>
            <person name="Gugger P.F."/>
            <person name="Wang M."/>
            <person name="Li H."/>
            <person name="Zhang Y."/>
            <person name="Li Z."/>
            <person name="Wang Q."/>
            <person name="Van de Peer Y."/>
            <person name="Marchal K."/>
            <person name="Chen J."/>
        </authorList>
    </citation>
    <scope>NUCLEOTIDE SEQUENCE [LARGE SCALE GENOMIC DNA]</scope>
    <source>
        <tissue evidence="2">Leaf</tissue>
    </source>
</reference>
<accession>A0A822ZZW9</accession>